<evidence type="ECO:0000313" key="2">
    <source>
        <dbReference type="EMBL" id="SDE30094.1"/>
    </source>
</evidence>
<dbReference type="RefSeq" id="WP_176763247.1">
    <property type="nucleotide sequence ID" value="NZ_FNAS01000006.1"/>
</dbReference>
<dbReference type="EMBL" id="FNAS01000006">
    <property type="protein sequence ID" value="SDE30094.1"/>
    <property type="molecule type" value="Genomic_DNA"/>
</dbReference>
<keyword evidence="1" id="KW-1133">Transmembrane helix</keyword>
<dbReference type="Proteomes" id="UP000198517">
    <property type="component" value="Unassembled WGS sequence"/>
</dbReference>
<sequence length="58" mass="6905">MKKQLIVYAILILAFFAYNLFFQVKDYKISTAINILFGSFLFLYIAYIAYVILRKLKK</sequence>
<feature type="transmembrane region" description="Helical" evidence="1">
    <location>
        <begin position="33"/>
        <end position="53"/>
    </location>
</feature>
<protein>
    <submittedName>
        <fullName evidence="2">Uncharacterized protein</fullName>
    </submittedName>
</protein>
<dbReference type="AlphaFoldDB" id="A0A1G7BSH2"/>
<reference evidence="2 3" key="1">
    <citation type="submission" date="2016-10" db="EMBL/GenBank/DDBJ databases">
        <authorList>
            <person name="de Groot N.N."/>
        </authorList>
    </citation>
    <scope>NUCLEOTIDE SEQUENCE [LARGE SCALE GENOMIC DNA]</scope>
    <source>
        <strain evidence="2 3">DSM 24015</strain>
    </source>
</reference>
<feature type="transmembrane region" description="Helical" evidence="1">
    <location>
        <begin position="5"/>
        <end position="21"/>
    </location>
</feature>
<keyword evidence="1" id="KW-0812">Transmembrane</keyword>
<evidence type="ECO:0000256" key="1">
    <source>
        <dbReference type="SAM" id="Phobius"/>
    </source>
</evidence>
<organism evidence="2 3">
    <name type="scientific">Riemerella columbipharyngis</name>
    <dbReference type="NCBI Taxonomy" id="1071918"/>
    <lineage>
        <taxon>Bacteria</taxon>
        <taxon>Pseudomonadati</taxon>
        <taxon>Bacteroidota</taxon>
        <taxon>Flavobacteriia</taxon>
        <taxon>Flavobacteriales</taxon>
        <taxon>Weeksellaceae</taxon>
        <taxon>Riemerella</taxon>
    </lineage>
</organism>
<accession>A0A1G7BSH2</accession>
<gene>
    <name evidence="2" type="ORF">SAMN05421544_106108</name>
</gene>
<dbReference type="STRING" id="1071918.SAMN05421544_106108"/>
<proteinExistence type="predicted"/>
<name>A0A1G7BSH2_9FLAO</name>
<keyword evidence="3" id="KW-1185">Reference proteome</keyword>
<evidence type="ECO:0000313" key="3">
    <source>
        <dbReference type="Proteomes" id="UP000198517"/>
    </source>
</evidence>
<keyword evidence="1" id="KW-0472">Membrane</keyword>